<proteinExistence type="predicted"/>
<gene>
    <name evidence="1" type="ordered locus">Metbo_1562</name>
</gene>
<dbReference type="KEGG" id="mel:Metbo_1562"/>
<reference evidence="1 2" key="2">
    <citation type="journal article" date="2014" name="Int. J. Syst. Evol. Microbiol.">
        <title>Methanobacterium paludis sp. nov. and a novel strain of Methanobacterium lacus isolated from northern peatlands.</title>
        <authorList>
            <person name="Cadillo-Quiroz H."/>
            <person name="Brauer S.L."/>
            <person name="Goodson N."/>
            <person name="Yavitt J.B."/>
            <person name="Zinder S.H."/>
        </authorList>
    </citation>
    <scope>NUCLEOTIDE SEQUENCE [LARGE SCALE GENOMIC DNA]</scope>
    <source>
        <strain evidence="1 2">AL-21</strain>
    </source>
</reference>
<dbReference type="HOGENOM" id="CLU_700014_0_0_2"/>
<dbReference type="AlphaFoldDB" id="F0T8W1"/>
<evidence type="ECO:0000313" key="2">
    <source>
        <dbReference type="Proteomes" id="UP000007490"/>
    </source>
</evidence>
<dbReference type="Gene3D" id="3.90.320.10">
    <property type="match status" value="1"/>
</dbReference>
<name>F0T8W1_METLA</name>
<dbReference type="STRING" id="877455.Metbo_1562"/>
<dbReference type="RefSeq" id="WP_013645140.1">
    <property type="nucleotide sequence ID" value="NC_015216.1"/>
</dbReference>
<dbReference type="GeneID" id="10278018"/>
<dbReference type="InterPro" id="IPR011604">
    <property type="entry name" value="PDDEXK-like_dom_sf"/>
</dbReference>
<reference evidence="2" key="1">
    <citation type="submission" date="2011-02" db="EMBL/GenBank/DDBJ databases">
        <title>Complete sequence of Methanobacterium sp. AL-21.</title>
        <authorList>
            <consortium name="US DOE Joint Genome Institute"/>
            <person name="Lucas S."/>
            <person name="Copeland A."/>
            <person name="Lapidus A."/>
            <person name="Cheng J.-F."/>
            <person name="Goodwin L."/>
            <person name="Pitluck S."/>
            <person name="Chertkov O."/>
            <person name="Detter J.C."/>
            <person name="Han C."/>
            <person name="Tapia R."/>
            <person name="Land M."/>
            <person name="Hauser L."/>
            <person name="Kyrpides N."/>
            <person name="Ivanova N."/>
            <person name="Mikhailova N."/>
            <person name="Pagani I."/>
            <person name="Cadillo-Quiroz H."/>
            <person name="Imachi H."/>
            <person name="Zinder S."/>
            <person name="Liu W."/>
            <person name="Woyke T."/>
        </authorList>
    </citation>
    <scope>NUCLEOTIDE SEQUENCE [LARGE SCALE GENOMIC DNA]</scope>
    <source>
        <strain evidence="2">AL-21</strain>
    </source>
</reference>
<sequence length="396" mass="46180">MSLSVRSKPYIIPEYSLTGDLLAYLTCGLQYRYQNKGTLPPAMPIQLWFGNFIHGVMEEAYLRWKEDDDWKDFPWDWKTQIRDIELSIDKMMRARGMQPPANLFCPFHEETEELGLCPDHDHPHKLAASIRAEASINTWGPHLFPLIDDSEVKLKGIRDMPNYEKDQSRSNYYGIKGIIDVLSSVKIDEASDKNLIIKYLHNDPAFQYKLEKLDKPEYEIIVDYKGMKRPQLDSPSWNHHNWQVLTYSWLRSMQPESRPVLIGILFYLNELSLFKEDLKELKKDVETGKTDIKPFADDLKNILNWNPHHKPPKISDSLKSLRSIRIIPVEYDNLETSLKEFDYVVADIEKSILMEVNGQDIQSSWSPNPDERTCDACDFTTFCKDNKSSKRFPSVP</sequence>
<keyword evidence="2" id="KW-1185">Reference proteome</keyword>
<protein>
    <submittedName>
        <fullName evidence="1">Uncharacterized protein</fullName>
    </submittedName>
</protein>
<dbReference type="eggNOG" id="arCOG00801">
    <property type="taxonomic scope" value="Archaea"/>
</dbReference>
<dbReference type="Proteomes" id="UP000007490">
    <property type="component" value="Chromosome"/>
</dbReference>
<accession>F0T8W1</accession>
<organism evidence="1 2">
    <name type="scientific">Methanobacterium lacus (strain AL-21)</name>
    <dbReference type="NCBI Taxonomy" id="877455"/>
    <lineage>
        <taxon>Archaea</taxon>
        <taxon>Methanobacteriati</taxon>
        <taxon>Methanobacteriota</taxon>
        <taxon>Methanomada group</taxon>
        <taxon>Methanobacteria</taxon>
        <taxon>Methanobacteriales</taxon>
        <taxon>Methanobacteriaceae</taxon>
        <taxon>Methanobacterium</taxon>
    </lineage>
</organism>
<dbReference type="OrthoDB" id="75861at2157"/>
<dbReference type="EMBL" id="CP002551">
    <property type="protein sequence ID" value="ADZ09789.1"/>
    <property type="molecule type" value="Genomic_DNA"/>
</dbReference>
<evidence type="ECO:0000313" key="1">
    <source>
        <dbReference type="EMBL" id="ADZ09789.1"/>
    </source>
</evidence>